<evidence type="ECO:0000256" key="1">
    <source>
        <dbReference type="SAM" id="MobiDB-lite"/>
    </source>
</evidence>
<name>A0ABY1WEH6_9GAMM</name>
<evidence type="ECO:0000313" key="3">
    <source>
        <dbReference type="Proteomes" id="UP000293089"/>
    </source>
</evidence>
<accession>A0ABY1WEH6</accession>
<feature type="compositionally biased region" description="Basic and acidic residues" evidence="1">
    <location>
        <begin position="19"/>
        <end position="34"/>
    </location>
</feature>
<feature type="compositionally biased region" description="Pro residues" evidence="1">
    <location>
        <begin position="92"/>
        <end position="104"/>
    </location>
</feature>
<dbReference type="Proteomes" id="UP000293089">
    <property type="component" value="Unassembled WGS sequence"/>
</dbReference>
<feature type="region of interest" description="Disordered" evidence="1">
    <location>
        <begin position="86"/>
        <end position="125"/>
    </location>
</feature>
<proteinExistence type="predicted"/>
<feature type="compositionally biased region" description="Basic residues" evidence="1">
    <location>
        <begin position="105"/>
        <end position="117"/>
    </location>
</feature>
<gene>
    <name evidence="2" type="ORF">EA658_13380</name>
</gene>
<dbReference type="EMBL" id="SHME01000003">
    <property type="protein sequence ID" value="TAA19805.1"/>
    <property type="molecule type" value="Genomic_DNA"/>
</dbReference>
<protein>
    <submittedName>
        <fullName evidence="2">Uncharacterized protein</fullName>
    </submittedName>
</protein>
<reference evidence="2 3" key="1">
    <citation type="submission" date="2019-02" db="EMBL/GenBank/DDBJ databases">
        <title>WGS of Pseudoxanthomonas species novum from clinical isolates.</title>
        <authorList>
            <person name="Bernier A.-M."/>
            <person name="Bernard K."/>
            <person name="Vachon A."/>
        </authorList>
    </citation>
    <scope>NUCLEOTIDE SEQUENCE [LARGE SCALE GENOMIC DNA]</scope>
    <source>
        <strain evidence="3">NML 170316</strain>
    </source>
</reference>
<sequence>MQAQVEGIHRWPVTSLANTEKDPSRADAIAHRDATASPWPSPYRPSNNARWWPRPAVWSGRCTRASGPVRLAPCLSRKIPCSFAHSCSSPAAPWPAAAPRPSPRPTRRWPRCTRRTRPNAAKCGP</sequence>
<evidence type="ECO:0000313" key="2">
    <source>
        <dbReference type="EMBL" id="TAA19805.1"/>
    </source>
</evidence>
<comment type="caution">
    <text evidence="2">The sequence shown here is derived from an EMBL/GenBank/DDBJ whole genome shotgun (WGS) entry which is preliminary data.</text>
</comment>
<feature type="region of interest" description="Disordered" evidence="1">
    <location>
        <begin position="1"/>
        <end position="45"/>
    </location>
</feature>
<keyword evidence="3" id="KW-1185">Reference proteome</keyword>
<organism evidence="2 3">
    <name type="scientific">Pseudoxanthomonas winnipegensis</name>
    <dbReference type="NCBI Taxonomy" id="2480810"/>
    <lineage>
        <taxon>Bacteria</taxon>
        <taxon>Pseudomonadati</taxon>
        <taxon>Pseudomonadota</taxon>
        <taxon>Gammaproteobacteria</taxon>
        <taxon>Lysobacterales</taxon>
        <taxon>Lysobacteraceae</taxon>
        <taxon>Pseudoxanthomonas</taxon>
    </lineage>
</organism>